<dbReference type="InterPro" id="IPR054722">
    <property type="entry name" value="PolX-like_BBD"/>
</dbReference>
<dbReference type="Proteomes" id="UP001151760">
    <property type="component" value="Unassembled WGS sequence"/>
</dbReference>
<feature type="region of interest" description="Disordered" evidence="2">
    <location>
        <begin position="1164"/>
        <end position="1187"/>
    </location>
</feature>
<sequence>MEAGTTSTTLTARLPILNPGEYDLWLMRIEQYFLMTDYSLWEVILNGNKVLKRTVGETEQEYEPTTAEEKQDRRNEMKARGTLLMALPNKDQLKFHSYKDAKLLMEAIEKRYGGNKESKKVQRTLLKQQYENFAGSSSETMDQTFDRLQKLISQLEIQGEVITQEDMNLKLLRSLPSEWKTHALIWRNKEEIETISLDDLYNNLKIYEPELTGSTNTSQNSQNVAFVSSNSTNSNSSTNEADNTTYGVSAAHTQSNPTSRDNLSDVVICAFLASQPNSPQLAREDLEQIDPDDLEEMDLQWEMAMLTIRARRFIKRTGRKLDVNGQRVRFDRSKVECYNCHKNVHFVRECRAPRNQENRGRENRRRTVTVETPTENALVAQDRIGGYDWSYQAEEEHPTNYALMAYTSSGSSSGSDSEVDSFSKSCYKAYATLKEQYDSLSSDYKKSQFNLVFYKAVKLRDNALDENKKKLEKAKKKRDELKLTLEKFQNSSKSLNNLLESQSKSDKRYHAVPPPYTGNFIPYKPDLKFMDEIVESKNMDVITVVTPSNVKKVKSNHESAGFFEVDYIHNVKDKTVRPNTEKIKIVKTAREIVEKGNPQQKEYKEKGVIDSGCSRHMTGNKCYLTEYEDYDGGFVSFGDGKGRISGKGLPTENHASLINTCSQDLWSRYKLLHAKKAVTKQNESMPLEQFQVNTKFLNTLPDELSKFVTDVKLVKDLHTTNVDQLHAYLEEHERHANEVRLMHERNSDPLALVAISLNTTITYETHHTLTKTLTSTPLQPYPSHISRKVMKPIAALDHMISFLTAVVTGPVYPHYQLSTEETSSNPMQQAPSIMERSDTTNNSRETKTSFAAGTVKTYTPRASEAILENRDDYCYNSKRKSHVQHSHQNQREKGMIRGIRRKCCWYKLKHMDALAEVHNHDNMNNNAVNQAMQVMSSSQQSNVVNHSETEITSDSNIIPYSHSASKPKLYVGDIIVQTNPIMIPDSEETLALAEESHSKMLLKHKINMMFRKEKQNSKNFQEPHFPIRPTNVDVPNELPKSAWVTKLIAENEHLKQTYKQLYDSIKPAHLFKKNSKRKVLETNNERCYQYCKSGRPTVELITIVGNACPLTRITTTTKVPLRKSSALDNKTPKPVVTLVYSRKPRKSKTSVPVNNYKVIKSITANNSEPSQSRGSIVSNVPSSSLDE</sequence>
<evidence type="ECO:0000313" key="5">
    <source>
        <dbReference type="Proteomes" id="UP001151760"/>
    </source>
</evidence>
<dbReference type="SUPFAM" id="SSF57756">
    <property type="entry name" value="Retrovirus zinc finger-like domains"/>
    <property type="match status" value="1"/>
</dbReference>
<evidence type="ECO:0000313" key="4">
    <source>
        <dbReference type="EMBL" id="GJU02933.1"/>
    </source>
</evidence>
<dbReference type="EMBL" id="BQNB010021105">
    <property type="protein sequence ID" value="GJU02933.1"/>
    <property type="molecule type" value="Genomic_DNA"/>
</dbReference>
<keyword evidence="5" id="KW-1185">Reference proteome</keyword>
<accession>A0ABQ5IRP4</accession>
<evidence type="ECO:0000259" key="3">
    <source>
        <dbReference type="Pfam" id="PF22936"/>
    </source>
</evidence>
<reference evidence="4" key="2">
    <citation type="submission" date="2022-01" db="EMBL/GenBank/DDBJ databases">
        <authorList>
            <person name="Yamashiro T."/>
            <person name="Shiraishi A."/>
            <person name="Satake H."/>
            <person name="Nakayama K."/>
        </authorList>
    </citation>
    <scope>NUCLEOTIDE SEQUENCE</scope>
</reference>
<dbReference type="PANTHER" id="PTHR35317:SF23">
    <property type="entry name" value="OS04G0629600 PROTEIN"/>
    <property type="match status" value="1"/>
</dbReference>
<name>A0ABQ5IRP4_9ASTR</name>
<proteinExistence type="predicted"/>
<dbReference type="PANTHER" id="PTHR35317">
    <property type="entry name" value="OS04G0629600 PROTEIN"/>
    <property type="match status" value="1"/>
</dbReference>
<evidence type="ECO:0000256" key="2">
    <source>
        <dbReference type="SAM" id="MobiDB-lite"/>
    </source>
</evidence>
<dbReference type="Pfam" id="PF22936">
    <property type="entry name" value="Pol_BBD"/>
    <property type="match status" value="1"/>
</dbReference>
<reference evidence="4" key="1">
    <citation type="journal article" date="2022" name="Int. J. Mol. Sci.">
        <title>Draft Genome of Tanacetum Coccineum: Genomic Comparison of Closely Related Tanacetum-Family Plants.</title>
        <authorList>
            <person name="Yamashiro T."/>
            <person name="Shiraishi A."/>
            <person name="Nakayama K."/>
            <person name="Satake H."/>
        </authorList>
    </citation>
    <scope>NUCLEOTIDE SEQUENCE</scope>
</reference>
<comment type="caution">
    <text evidence="4">The sequence shown here is derived from an EMBL/GenBank/DDBJ whole genome shotgun (WGS) entry which is preliminary data.</text>
</comment>
<dbReference type="InterPro" id="IPR036875">
    <property type="entry name" value="Znf_CCHC_sf"/>
</dbReference>
<protein>
    <submittedName>
        <fullName evidence="4">Ribonuclease H-like domain-containing protein</fullName>
    </submittedName>
</protein>
<feature type="domain" description="Retrovirus-related Pol polyprotein from transposon TNT 1-94-like beta-barrel" evidence="3">
    <location>
        <begin position="608"/>
        <end position="641"/>
    </location>
</feature>
<keyword evidence="1" id="KW-0175">Coiled coil</keyword>
<gene>
    <name evidence="4" type="ORF">Tco_1113271</name>
</gene>
<dbReference type="Pfam" id="PF14223">
    <property type="entry name" value="Retrotran_gag_2"/>
    <property type="match status" value="1"/>
</dbReference>
<feature type="region of interest" description="Disordered" evidence="2">
    <location>
        <begin position="819"/>
        <end position="846"/>
    </location>
</feature>
<organism evidence="4 5">
    <name type="scientific">Tanacetum coccineum</name>
    <dbReference type="NCBI Taxonomy" id="301880"/>
    <lineage>
        <taxon>Eukaryota</taxon>
        <taxon>Viridiplantae</taxon>
        <taxon>Streptophyta</taxon>
        <taxon>Embryophyta</taxon>
        <taxon>Tracheophyta</taxon>
        <taxon>Spermatophyta</taxon>
        <taxon>Magnoliopsida</taxon>
        <taxon>eudicotyledons</taxon>
        <taxon>Gunneridae</taxon>
        <taxon>Pentapetalae</taxon>
        <taxon>asterids</taxon>
        <taxon>campanulids</taxon>
        <taxon>Asterales</taxon>
        <taxon>Asteraceae</taxon>
        <taxon>Asteroideae</taxon>
        <taxon>Anthemideae</taxon>
        <taxon>Anthemidinae</taxon>
        <taxon>Tanacetum</taxon>
    </lineage>
</organism>
<feature type="coiled-coil region" evidence="1">
    <location>
        <begin position="460"/>
        <end position="498"/>
    </location>
</feature>
<evidence type="ECO:0000256" key="1">
    <source>
        <dbReference type="SAM" id="Coils"/>
    </source>
</evidence>
<feature type="compositionally biased region" description="Polar residues" evidence="2">
    <location>
        <begin position="819"/>
        <end position="831"/>
    </location>
</feature>